<evidence type="ECO:0000256" key="1">
    <source>
        <dbReference type="SAM" id="MobiDB-lite"/>
    </source>
</evidence>
<dbReference type="SMART" id="SM01040">
    <property type="entry name" value="Bro-N"/>
    <property type="match status" value="1"/>
</dbReference>
<accession>A0AAW6IBN7</accession>
<feature type="domain" description="Bro-N" evidence="2">
    <location>
        <begin position="1"/>
        <end position="116"/>
    </location>
</feature>
<gene>
    <name evidence="3" type="ORF">PQG89_17555</name>
</gene>
<proteinExistence type="predicted"/>
<protein>
    <submittedName>
        <fullName evidence="3">Bro-N domain-containing protein</fullName>
    </submittedName>
</protein>
<feature type="region of interest" description="Disordered" evidence="1">
    <location>
        <begin position="224"/>
        <end position="282"/>
    </location>
</feature>
<reference evidence="3" key="1">
    <citation type="submission" date="2023-01" db="EMBL/GenBank/DDBJ databases">
        <title>Exploring GABA producing Bacteroides strains toward improving mental health.</title>
        <authorList>
            <person name="Yousuf B."/>
            <person name="Bouhlel N.E."/>
            <person name="Mottawea W."/>
            <person name="Hammami R."/>
        </authorList>
    </citation>
    <scope>NUCLEOTIDE SEQUENCE</scope>
    <source>
        <strain evidence="3">UO.H1047</strain>
    </source>
</reference>
<dbReference type="Proteomes" id="UP001213646">
    <property type="component" value="Unassembled WGS sequence"/>
</dbReference>
<dbReference type="InterPro" id="IPR003497">
    <property type="entry name" value="BRO_N_domain"/>
</dbReference>
<evidence type="ECO:0000313" key="4">
    <source>
        <dbReference type="Proteomes" id="UP001213646"/>
    </source>
</evidence>
<evidence type="ECO:0000313" key="3">
    <source>
        <dbReference type="EMBL" id="MDC7151191.1"/>
    </source>
</evidence>
<dbReference type="EMBL" id="JAQPYX010000173">
    <property type="protein sequence ID" value="MDC7151191.1"/>
    <property type="molecule type" value="Genomic_DNA"/>
</dbReference>
<dbReference type="Pfam" id="PF02498">
    <property type="entry name" value="Bro-N"/>
    <property type="match status" value="1"/>
</dbReference>
<dbReference type="RefSeq" id="WP_195485599.1">
    <property type="nucleotide sequence ID" value="NZ_CALEGY010000068.1"/>
</dbReference>
<comment type="caution">
    <text evidence="3">The sequence shown here is derived from an EMBL/GenBank/DDBJ whole genome shotgun (WGS) entry which is preliminary data.</text>
</comment>
<name>A0AAW6IBN7_9BACT</name>
<dbReference type="PROSITE" id="PS51750">
    <property type="entry name" value="BRO_N"/>
    <property type="match status" value="1"/>
</dbReference>
<evidence type="ECO:0000259" key="2">
    <source>
        <dbReference type="PROSITE" id="PS51750"/>
    </source>
</evidence>
<organism evidence="3 4">
    <name type="scientific">Parabacteroides johnsonii</name>
    <dbReference type="NCBI Taxonomy" id="387661"/>
    <lineage>
        <taxon>Bacteria</taxon>
        <taxon>Pseudomonadati</taxon>
        <taxon>Bacteroidota</taxon>
        <taxon>Bacteroidia</taxon>
        <taxon>Bacteroidales</taxon>
        <taxon>Tannerellaceae</taxon>
        <taxon>Parabacteroides</taxon>
    </lineage>
</organism>
<sequence>MSNIKLFQNKKIRSVWNEEEQQWYFSVVDVVGALTDSVNPTDYLKKMRKRDEALANYLGTICPQVEMMTETGKKRRTLAANVQALFRIIQSIPSPKAEPFKLWLAQVGYERVQEIENPELAQERMKELYEQKGYPKDWIDKRLRGIAIRQNLTDEWKERGITEQSDYAILTAEISKATFGMAPSDYKMYKGLTKKNQNLRDHMTDLELIFTMLGERVTTEISQKEKPDTFQKSKQVAKRGGNVAGVAREQAEKELGRSIVTPDKLGEKGNDLQQFPFEGNDE</sequence>
<dbReference type="AlphaFoldDB" id="A0AAW6IBN7"/>